<gene>
    <name evidence="1" type="ORF">LCGC14_0258820</name>
</gene>
<reference evidence="1" key="1">
    <citation type="journal article" date="2015" name="Nature">
        <title>Complex archaea that bridge the gap between prokaryotes and eukaryotes.</title>
        <authorList>
            <person name="Spang A."/>
            <person name="Saw J.H."/>
            <person name="Jorgensen S.L."/>
            <person name="Zaremba-Niedzwiedzka K."/>
            <person name="Martijn J."/>
            <person name="Lind A.E."/>
            <person name="van Eijk R."/>
            <person name="Schleper C."/>
            <person name="Guy L."/>
            <person name="Ettema T.J."/>
        </authorList>
    </citation>
    <scope>NUCLEOTIDE SEQUENCE</scope>
</reference>
<sequence length="341" mass="37132">MVANVYPSRAAERTIFLERFRNPADVARNGGTLVGNPTFLSGGGVRLDGAADAATFAIGATELAVPEISFDCRFTPGFAVDDSANHYLYDSSASNRYAVVKDILNQLNITLGDLSVQAILLGDYQAYWLTNEENRLIVSSNGTLTNVWLNGTQILTNDSTAWTVKYPTVLTVGSRYSGIQFFEGAMHSLAIRARLLTQADVDAIESGRLWTYPNESTLYADMSTAIIDGVADRTLDRSRNGLTVLLGNGTGTGTPAWQNPGFLFDAVNDLLTLPADPTGTFTVAWKRRNEATVFESDLTTWNLIKVGGGFTGLLDYLAWWPFTLSPLQQVDLNYQWAGGRA</sequence>
<protein>
    <recommendedName>
        <fullName evidence="2">LamG-like jellyroll fold domain-containing protein</fullName>
    </recommendedName>
</protein>
<evidence type="ECO:0008006" key="2">
    <source>
        <dbReference type="Google" id="ProtNLM"/>
    </source>
</evidence>
<dbReference type="SUPFAM" id="SSF49899">
    <property type="entry name" value="Concanavalin A-like lectins/glucanases"/>
    <property type="match status" value="1"/>
</dbReference>
<comment type="caution">
    <text evidence="1">The sequence shown here is derived from an EMBL/GenBank/DDBJ whole genome shotgun (WGS) entry which is preliminary data.</text>
</comment>
<dbReference type="InterPro" id="IPR013320">
    <property type="entry name" value="ConA-like_dom_sf"/>
</dbReference>
<proteinExistence type="predicted"/>
<evidence type="ECO:0000313" key="1">
    <source>
        <dbReference type="EMBL" id="KKN87427.1"/>
    </source>
</evidence>
<name>A0A0F9UJ96_9ZZZZ</name>
<organism evidence="1">
    <name type="scientific">marine sediment metagenome</name>
    <dbReference type="NCBI Taxonomy" id="412755"/>
    <lineage>
        <taxon>unclassified sequences</taxon>
        <taxon>metagenomes</taxon>
        <taxon>ecological metagenomes</taxon>
    </lineage>
</organism>
<dbReference type="EMBL" id="LAZR01000138">
    <property type="protein sequence ID" value="KKN87427.1"/>
    <property type="molecule type" value="Genomic_DNA"/>
</dbReference>
<dbReference type="AlphaFoldDB" id="A0A0F9UJ96"/>
<accession>A0A0F9UJ96</accession>